<dbReference type="Proteomes" id="UP000249061">
    <property type="component" value="Unassembled WGS sequence"/>
</dbReference>
<proteinExistence type="predicted"/>
<evidence type="ECO:0000256" key="1">
    <source>
        <dbReference type="SAM" id="Phobius"/>
    </source>
</evidence>
<evidence type="ECO:0008006" key="4">
    <source>
        <dbReference type="Google" id="ProtNLM"/>
    </source>
</evidence>
<comment type="caution">
    <text evidence="2">The sequence shown here is derived from an EMBL/GenBank/DDBJ whole genome shotgun (WGS) entry which is preliminary data.</text>
</comment>
<accession>A0A2W5TVR0</accession>
<organism evidence="2 3">
    <name type="scientific">Archangium gephyra</name>
    <dbReference type="NCBI Taxonomy" id="48"/>
    <lineage>
        <taxon>Bacteria</taxon>
        <taxon>Pseudomonadati</taxon>
        <taxon>Myxococcota</taxon>
        <taxon>Myxococcia</taxon>
        <taxon>Myxococcales</taxon>
        <taxon>Cystobacterineae</taxon>
        <taxon>Archangiaceae</taxon>
        <taxon>Archangium</taxon>
    </lineage>
</organism>
<feature type="transmembrane region" description="Helical" evidence="1">
    <location>
        <begin position="56"/>
        <end position="78"/>
    </location>
</feature>
<dbReference type="EMBL" id="QFQP01000002">
    <property type="protein sequence ID" value="PZR17373.1"/>
    <property type="molecule type" value="Genomic_DNA"/>
</dbReference>
<sequence>MNAKPVSDQSPDEPSVVGVRVRPFWSLVLYALLVISAGVALFAQRAPNVSPRLVQLSPWLFLTFALGFTVYRLALVLARRYSPFKAFIQIFLAALFFMLLLFPRAAGQSTVASSLLLNADSRVRAMAAENAGFRGDVTQARALVPLLGDPEETVRSAAHEALVKLNGGSDLGSERSAWEARFP</sequence>
<reference evidence="2 3" key="1">
    <citation type="submission" date="2017-08" db="EMBL/GenBank/DDBJ databases">
        <title>Infants hospitalized years apart are colonized by the same room-sourced microbial strains.</title>
        <authorList>
            <person name="Brooks B."/>
            <person name="Olm M.R."/>
            <person name="Firek B.A."/>
            <person name="Baker R."/>
            <person name="Thomas B.C."/>
            <person name="Morowitz M.J."/>
            <person name="Banfield J.F."/>
        </authorList>
    </citation>
    <scope>NUCLEOTIDE SEQUENCE [LARGE SCALE GENOMIC DNA]</scope>
    <source>
        <strain evidence="2">S2_003_000_R2_14</strain>
    </source>
</reference>
<protein>
    <recommendedName>
        <fullName evidence="4">HEAT repeat domain-containing protein</fullName>
    </recommendedName>
</protein>
<evidence type="ECO:0000313" key="3">
    <source>
        <dbReference type="Proteomes" id="UP000249061"/>
    </source>
</evidence>
<keyword evidence="1" id="KW-0812">Transmembrane</keyword>
<name>A0A2W5TVR0_9BACT</name>
<dbReference type="AlphaFoldDB" id="A0A2W5TVR0"/>
<evidence type="ECO:0000313" key="2">
    <source>
        <dbReference type="EMBL" id="PZR17373.1"/>
    </source>
</evidence>
<gene>
    <name evidence="2" type="ORF">DI536_03355</name>
</gene>
<dbReference type="SUPFAM" id="SSF48371">
    <property type="entry name" value="ARM repeat"/>
    <property type="match status" value="1"/>
</dbReference>
<dbReference type="InterPro" id="IPR016024">
    <property type="entry name" value="ARM-type_fold"/>
</dbReference>
<dbReference type="Gene3D" id="1.25.10.10">
    <property type="entry name" value="Leucine-rich Repeat Variant"/>
    <property type="match status" value="1"/>
</dbReference>
<keyword evidence="1" id="KW-1133">Transmembrane helix</keyword>
<feature type="transmembrane region" description="Helical" evidence="1">
    <location>
        <begin position="24"/>
        <end position="44"/>
    </location>
</feature>
<dbReference type="InterPro" id="IPR011989">
    <property type="entry name" value="ARM-like"/>
</dbReference>
<keyword evidence="1" id="KW-0472">Membrane</keyword>
<feature type="transmembrane region" description="Helical" evidence="1">
    <location>
        <begin position="84"/>
        <end position="102"/>
    </location>
</feature>